<dbReference type="InterPro" id="IPR027417">
    <property type="entry name" value="P-loop_NTPase"/>
</dbReference>
<organism evidence="1">
    <name type="scientific">marine sediment metagenome</name>
    <dbReference type="NCBI Taxonomy" id="412755"/>
    <lineage>
        <taxon>unclassified sequences</taxon>
        <taxon>metagenomes</taxon>
        <taxon>ecological metagenomes</taxon>
    </lineage>
</organism>
<reference evidence="1" key="1">
    <citation type="journal article" date="2015" name="Nature">
        <title>Complex archaea that bridge the gap between prokaryotes and eukaryotes.</title>
        <authorList>
            <person name="Spang A."/>
            <person name="Saw J.H."/>
            <person name="Jorgensen S.L."/>
            <person name="Zaremba-Niedzwiedzka K."/>
            <person name="Martijn J."/>
            <person name="Lind A.E."/>
            <person name="van Eijk R."/>
            <person name="Schleper C."/>
            <person name="Guy L."/>
            <person name="Ettema T.J."/>
        </authorList>
    </citation>
    <scope>NUCLEOTIDE SEQUENCE</scope>
</reference>
<dbReference type="SUPFAM" id="SSF52540">
    <property type="entry name" value="P-loop containing nucleoside triphosphate hydrolases"/>
    <property type="match status" value="1"/>
</dbReference>
<dbReference type="AlphaFoldDB" id="A0A0F9SJD3"/>
<dbReference type="PANTHER" id="PTHR24221:SF654">
    <property type="entry name" value="ATP-BINDING CASSETTE SUB-FAMILY B MEMBER 6"/>
    <property type="match status" value="1"/>
</dbReference>
<gene>
    <name evidence="1" type="ORF">LCGC14_0767300</name>
</gene>
<dbReference type="InterPro" id="IPR039421">
    <property type="entry name" value="Type_1_exporter"/>
</dbReference>
<name>A0A0F9SJD3_9ZZZZ</name>
<dbReference type="PANTHER" id="PTHR24221">
    <property type="entry name" value="ATP-BINDING CASSETTE SUB-FAMILY B"/>
    <property type="match status" value="1"/>
</dbReference>
<sequence length="121" mass="13732">MQDLNSTIKILVSKLKKYAAETIFALQASQSYIKQGNFVLNEIKGKIEFDNLGFGYIPDKPVFKNFNLVIQPGEKVAIVGHTGAGYYARLYNKYFRHHSYEFMASIKESLTSPKQSSNNTQ</sequence>
<protein>
    <recommendedName>
        <fullName evidence="2">ABC transporter domain-containing protein</fullName>
    </recommendedName>
</protein>
<evidence type="ECO:0008006" key="2">
    <source>
        <dbReference type="Google" id="ProtNLM"/>
    </source>
</evidence>
<dbReference type="GO" id="GO:0042626">
    <property type="term" value="F:ATPase-coupled transmembrane transporter activity"/>
    <property type="evidence" value="ECO:0007669"/>
    <property type="project" value="TreeGrafter"/>
</dbReference>
<proteinExistence type="predicted"/>
<comment type="caution">
    <text evidence="1">The sequence shown here is derived from an EMBL/GenBank/DDBJ whole genome shotgun (WGS) entry which is preliminary data.</text>
</comment>
<dbReference type="EMBL" id="LAZR01001924">
    <property type="protein sequence ID" value="KKN37056.1"/>
    <property type="molecule type" value="Genomic_DNA"/>
</dbReference>
<dbReference type="Gene3D" id="3.40.50.300">
    <property type="entry name" value="P-loop containing nucleotide triphosphate hydrolases"/>
    <property type="match status" value="1"/>
</dbReference>
<accession>A0A0F9SJD3</accession>
<evidence type="ECO:0000313" key="1">
    <source>
        <dbReference type="EMBL" id="KKN37056.1"/>
    </source>
</evidence>